<proteinExistence type="inferred from homology"/>
<dbReference type="InterPro" id="IPR022880">
    <property type="entry name" value="DNApol_IV"/>
</dbReference>
<dbReference type="GO" id="GO:0006281">
    <property type="term" value="P:DNA repair"/>
    <property type="evidence" value="ECO:0007669"/>
    <property type="project" value="UniProtKB-UniRule"/>
</dbReference>
<sequence>MNTRNILHLDLDTFFVSVERLRNNALNNKPIIIGGTSDRGVVSACSYETRPFGVYSGMPMKMARRLCPEALQIRGDMDQYSKYSHVVTDIIAEEAPLYEKMSIDEHYLDLTGMDRFFGTLKWSRELRQRIIKESGLPISFGLSTNKSVAKIATGEAKPNGELQIAEQQVLPFLSPLSIRKIPGVGHKAFQTLRTMGVDTIETLRMVPPEMVTRVLGKNGKGVWKKANGIDPTPVKPYRERKSIGTERTFSEDRTDTARLEEIIAAMTEKLAFELRQKQKVTACVTVKIRYANFDTHTKQQRIPYTGLDHQLIKVARELFRKVYDRRMRVRLVGVKFSHLVHGAHQLNLFEDTSEMVKLYQALDSLRNRYGSHIVHKALAMKRFQI</sequence>
<keyword evidence="4 12" id="KW-0548">Nucleotidyltransferase</keyword>
<comment type="function">
    <text evidence="12">Poorly processive, error-prone DNA polymerase involved in untargeted mutagenesis. Copies undamaged DNA at stalled replication forks, which arise in vivo from mismatched or misaligned primer ends. These misaligned primers can be extended by PolIV. Exhibits no 3'-5' exonuclease (proofreading) activity. May be involved in translesional synthesis, in conjunction with the beta clamp from PolIII.</text>
</comment>
<dbReference type="GO" id="GO:0009432">
    <property type="term" value="P:SOS response"/>
    <property type="evidence" value="ECO:0007669"/>
    <property type="project" value="TreeGrafter"/>
</dbReference>
<comment type="cofactor">
    <cofactor evidence="12">
        <name>Mg(2+)</name>
        <dbReference type="ChEBI" id="CHEBI:18420"/>
    </cofactor>
    <text evidence="12">Binds 2 magnesium ions per subunit.</text>
</comment>
<keyword evidence="12" id="KW-0963">Cytoplasm</keyword>
<comment type="subcellular location">
    <subcellularLocation>
        <location evidence="12">Cytoplasm</location>
    </subcellularLocation>
</comment>
<dbReference type="NCBIfam" id="NF002677">
    <property type="entry name" value="PRK02406.1"/>
    <property type="match status" value="1"/>
</dbReference>
<evidence type="ECO:0000256" key="3">
    <source>
        <dbReference type="ARBA" id="ARBA00022679"/>
    </source>
</evidence>
<dbReference type="InterPro" id="IPR043128">
    <property type="entry name" value="Rev_trsase/Diguanyl_cyclase"/>
</dbReference>
<keyword evidence="6 12" id="KW-0479">Metal-binding</keyword>
<dbReference type="PANTHER" id="PTHR11076:SF33">
    <property type="entry name" value="DNA POLYMERASE KAPPA"/>
    <property type="match status" value="1"/>
</dbReference>
<feature type="domain" description="UmuC" evidence="13">
    <location>
        <begin position="6"/>
        <end position="185"/>
    </location>
</feature>
<keyword evidence="8 12" id="KW-0460">Magnesium</keyword>
<keyword evidence="2 12" id="KW-0515">Mutator protein</keyword>
<dbReference type="KEGG" id="blq:L21SP5_01497"/>
<dbReference type="InterPro" id="IPR001126">
    <property type="entry name" value="UmuC"/>
</dbReference>
<keyword evidence="3 12" id="KW-0808">Transferase</keyword>
<keyword evidence="15" id="KW-1185">Reference proteome</keyword>
<dbReference type="Gene3D" id="3.30.70.270">
    <property type="match status" value="1"/>
</dbReference>
<keyword evidence="12" id="KW-0238">DNA-binding</keyword>
<dbReference type="InterPro" id="IPR036775">
    <property type="entry name" value="DNA_pol_Y-fam_lit_finger_sf"/>
</dbReference>
<evidence type="ECO:0000256" key="9">
    <source>
        <dbReference type="ARBA" id="ARBA00022932"/>
    </source>
</evidence>
<keyword evidence="5 12" id="KW-0235">DNA replication</keyword>
<dbReference type="InterPro" id="IPR017961">
    <property type="entry name" value="DNA_pol_Y-fam_little_finger"/>
</dbReference>
<dbReference type="PATRIC" id="fig|1307839.3.peg.1595"/>
<keyword evidence="7 12" id="KW-0227">DNA damage</keyword>
<dbReference type="InterPro" id="IPR043502">
    <property type="entry name" value="DNA/RNA_pol_sf"/>
</dbReference>
<evidence type="ECO:0000256" key="11">
    <source>
        <dbReference type="ARBA" id="ARBA00049244"/>
    </source>
</evidence>
<dbReference type="Gene3D" id="3.30.1490.100">
    <property type="entry name" value="DNA polymerase, Y-family, little finger domain"/>
    <property type="match status" value="1"/>
</dbReference>
<dbReference type="STRING" id="1307839.L21SP5_01497"/>
<dbReference type="EC" id="2.7.7.7" evidence="12"/>
<comment type="catalytic activity">
    <reaction evidence="11 12">
        <text>DNA(n) + a 2'-deoxyribonucleoside 5'-triphosphate = DNA(n+1) + diphosphate</text>
        <dbReference type="Rhea" id="RHEA:22508"/>
        <dbReference type="Rhea" id="RHEA-COMP:17339"/>
        <dbReference type="Rhea" id="RHEA-COMP:17340"/>
        <dbReference type="ChEBI" id="CHEBI:33019"/>
        <dbReference type="ChEBI" id="CHEBI:61560"/>
        <dbReference type="ChEBI" id="CHEBI:173112"/>
        <dbReference type="EC" id="2.7.7.7"/>
    </reaction>
</comment>
<dbReference type="GO" id="GO:0005829">
    <property type="term" value="C:cytosol"/>
    <property type="evidence" value="ECO:0007669"/>
    <property type="project" value="TreeGrafter"/>
</dbReference>
<evidence type="ECO:0000313" key="14">
    <source>
        <dbReference type="EMBL" id="ALO15145.1"/>
    </source>
</evidence>
<evidence type="ECO:0000256" key="6">
    <source>
        <dbReference type="ARBA" id="ARBA00022723"/>
    </source>
</evidence>
<dbReference type="GO" id="GO:0006261">
    <property type="term" value="P:DNA-templated DNA replication"/>
    <property type="evidence" value="ECO:0007669"/>
    <property type="project" value="UniProtKB-UniRule"/>
</dbReference>
<comment type="subunit">
    <text evidence="12">Monomer.</text>
</comment>
<evidence type="ECO:0000256" key="8">
    <source>
        <dbReference type="ARBA" id="ARBA00022842"/>
    </source>
</evidence>
<dbReference type="Gene3D" id="1.10.150.20">
    <property type="entry name" value="5' to 3' exonuclease, C-terminal subdomain"/>
    <property type="match status" value="1"/>
</dbReference>
<evidence type="ECO:0000256" key="1">
    <source>
        <dbReference type="ARBA" id="ARBA00010945"/>
    </source>
</evidence>
<evidence type="ECO:0000256" key="7">
    <source>
        <dbReference type="ARBA" id="ARBA00022763"/>
    </source>
</evidence>
<evidence type="ECO:0000313" key="15">
    <source>
        <dbReference type="Proteomes" id="UP000064893"/>
    </source>
</evidence>
<dbReference type="Proteomes" id="UP000064893">
    <property type="component" value="Chromosome"/>
</dbReference>
<feature type="site" description="Substrate discrimination" evidence="12">
    <location>
        <position position="15"/>
    </location>
</feature>
<feature type="active site" evidence="12">
    <location>
        <position position="105"/>
    </location>
</feature>
<evidence type="ECO:0000256" key="5">
    <source>
        <dbReference type="ARBA" id="ARBA00022705"/>
    </source>
</evidence>
<protein>
    <recommendedName>
        <fullName evidence="12">DNA polymerase IV</fullName>
        <shortName evidence="12">Pol IV</shortName>
        <ecNumber evidence="12">2.7.7.7</ecNumber>
    </recommendedName>
</protein>
<dbReference type="GO" id="GO:0042276">
    <property type="term" value="P:error-prone translesion synthesis"/>
    <property type="evidence" value="ECO:0007669"/>
    <property type="project" value="TreeGrafter"/>
</dbReference>
<evidence type="ECO:0000256" key="4">
    <source>
        <dbReference type="ARBA" id="ARBA00022695"/>
    </source>
</evidence>
<dbReference type="RefSeq" id="WP_057952627.1">
    <property type="nucleotide sequence ID" value="NZ_CP013118.1"/>
</dbReference>
<dbReference type="Pfam" id="PF11799">
    <property type="entry name" value="IMS_C"/>
    <property type="match status" value="1"/>
</dbReference>
<evidence type="ECO:0000256" key="2">
    <source>
        <dbReference type="ARBA" id="ARBA00022457"/>
    </source>
</evidence>
<dbReference type="Pfam" id="PF00817">
    <property type="entry name" value="IMS"/>
    <property type="match status" value="1"/>
</dbReference>
<feature type="binding site" evidence="12">
    <location>
        <position position="104"/>
    </location>
    <ligand>
        <name>Mg(2+)</name>
        <dbReference type="ChEBI" id="CHEBI:18420"/>
    </ligand>
</feature>
<reference evidence="14 15" key="1">
    <citation type="submission" date="2015-11" db="EMBL/GenBank/DDBJ databases">
        <title>Description and complete genome sequence of a novel strain predominating in hypersaline microbial mats and representing a new family of the Bacteriodetes phylum.</title>
        <authorList>
            <person name="Spring S."/>
            <person name="Bunk B."/>
            <person name="Sproer C."/>
            <person name="Klenk H.-P."/>
        </authorList>
    </citation>
    <scope>NUCLEOTIDE SEQUENCE [LARGE SCALE GENOMIC DNA]</scope>
    <source>
        <strain evidence="14 15">L21-Spi-D4</strain>
    </source>
</reference>
<feature type="binding site" evidence="12">
    <location>
        <position position="10"/>
    </location>
    <ligand>
        <name>Mg(2+)</name>
        <dbReference type="ChEBI" id="CHEBI:18420"/>
    </ligand>
</feature>
<dbReference type="Gene3D" id="3.40.1170.60">
    <property type="match status" value="1"/>
</dbReference>
<dbReference type="GO" id="GO:0003887">
    <property type="term" value="F:DNA-directed DNA polymerase activity"/>
    <property type="evidence" value="ECO:0007669"/>
    <property type="project" value="UniProtKB-UniRule"/>
</dbReference>
<dbReference type="OrthoDB" id="9808813at2"/>
<dbReference type="HAMAP" id="MF_01113">
    <property type="entry name" value="DNApol_IV"/>
    <property type="match status" value="1"/>
</dbReference>
<keyword evidence="10 12" id="KW-0234">DNA repair</keyword>
<dbReference type="SUPFAM" id="SSF56672">
    <property type="entry name" value="DNA/RNA polymerases"/>
    <property type="match status" value="1"/>
</dbReference>
<dbReference type="CDD" id="cd03586">
    <property type="entry name" value="PolY_Pol_IV_kappa"/>
    <property type="match status" value="1"/>
</dbReference>
<evidence type="ECO:0000256" key="10">
    <source>
        <dbReference type="ARBA" id="ARBA00023204"/>
    </source>
</evidence>
<dbReference type="FunFam" id="3.30.1490.100:FF:000004">
    <property type="entry name" value="DNA polymerase IV"/>
    <property type="match status" value="1"/>
</dbReference>
<dbReference type="EMBL" id="CP013118">
    <property type="protein sequence ID" value="ALO15145.1"/>
    <property type="molecule type" value="Genomic_DNA"/>
</dbReference>
<comment type="similarity">
    <text evidence="1 12">Belongs to the DNA polymerase type-Y family.</text>
</comment>
<organism evidence="14 15">
    <name type="scientific">Salinivirga cyanobacteriivorans</name>
    <dbReference type="NCBI Taxonomy" id="1307839"/>
    <lineage>
        <taxon>Bacteria</taxon>
        <taxon>Pseudomonadati</taxon>
        <taxon>Bacteroidota</taxon>
        <taxon>Bacteroidia</taxon>
        <taxon>Bacteroidales</taxon>
        <taxon>Salinivirgaceae</taxon>
        <taxon>Salinivirga</taxon>
    </lineage>
</organism>
<dbReference type="PROSITE" id="PS50173">
    <property type="entry name" value="UMUC"/>
    <property type="match status" value="1"/>
</dbReference>
<dbReference type="SUPFAM" id="SSF100879">
    <property type="entry name" value="Lesion bypass DNA polymerase (Y-family), little finger domain"/>
    <property type="match status" value="1"/>
</dbReference>
<dbReference type="AlphaFoldDB" id="A0A0S2HYE4"/>
<dbReference type="GO" id="GO:0003684">
    <property type="term" value="F:damaged DNA binding"/>
    <property type="evidence" value="ECO:0007669"/>
    <property type="project" value="InterPro"/>
</dbReference>
<evidence type="ECO:0000259" key="13">
    <source>
        <dbReference type="PROSITE" id="PS50173"/>
    </source>
</evidence>
<dbReference type="InterPro" id="IPR050116">
    <property type="entry name" value="DNA_polymerase-Y"/>
</dbReference>
<evidence type="ECO:0000256" key="12">
    <source>
        <dbReference type="HAMAP-Rule" id="MF_01113"/>
    </source>
</evidence>
<gene>
    <name evidence="14" type="primary">dinB_2</name>
    <name evidence="12" type="synonym">dinB</name>
    <name evidence="14" type="ORF">L21SP5_01497</name>
</gene>
<keyword evidence="9 12" id="KW-0239">DNA-directed DNA polymerase</keyword>
<accession>A0A0S2HYE4</accession>
<dbReference type="PANTHER" id="PTHR11076">
    <property type="entry name" value="DNA REPAIR POLYMERASE UMUC / TRANSFERASE FAMILY MEMBER"/>
    <property type="match status" value="1"/>
</dbReference>
<name>A0A0S2HYE4_9BACT</name>
<dbReference type="GO" id="GO:0000287">
    <property type="term" value="F:magnesium ion binding"/>
    <property type="evidence" value="ECO:0007669"/>
    <property type="project" value="UniProtKB-UniRule"/>
</dbReference>